<reference evidence="4" key="1">
    <citation type="submission" date="2016-06" db="UniProtKB">
        <authorList>
            <consortium name="WormBaseParasite"/>
        </authorList>
    </citation>
    <scope>IDENTIFICATION</scope>
</reference>
<proteinExistence type="predicted"/>
<gene>
    <name evidence="2" type="ORF">GPUH_LOCUS5596</name>
</gene>
<reference evidence="2 3" key="2">
    <citation type="submission" date="2018-11" db="EMBL/GenBank/DDBJ databases">
        <authorList>
            <consortium name="Pathogen Informatics"/>
        </authorList>
    </citation>
    <scope>NUCLEOTIDE SEQUENCE [LARGE SCALE GENOMIC DNA]</scope>
</reference>
<accession>A0A183DA54</accession>
<sequence>MLHNAARQLHEAKLIHPQKDINVGKICLKEGHSMRGEHDDYCSSPLRFPALPLRDDGYSKDGEEQVGEDESEQSIWSADRWY</sequence>
<feature type="region of interest" description="Disordered" evidence="1">
    <location>
        <begin position="54"/>
        <end position="82"/>
    </location>
</feature>
<evidence type="ECO:0000313" key="3">
    <source>
        <dbReference type="Proteomes" id="UP000271098"/>
    </source>
</evidence>
<keyword evidence="3" id="KW-1185">Reference proteome</keyword>
<organism evidence="4">
    <name type="scientific">Gongylonema pulchrum</name>
    <dbReference type="NCBI Taxonomy" id="637853"/>
    <lineage>
        <taxon>Eukaryota</taxon>
        <taxon>Metazoa</taxon>
        <taxon>Ecdysozoa</taxon>
        <taxon>Nematoda</taxon>
        <taxon>Chromadorea</taxon>
        <taxon>Rhabditida</taxon>
        <taxon>Spirurina</taxon>
        <taxon>Spiruromorpha</taxon>
        <taxon>Spiruroidea</taxon>
        <taxon>Gongylonematidae</taxon>
        <taxon>Gongylonema</taxon>
    </lineage>
</organism>
<dbReference type="AlphaFoldDB" id="A0A183DA54"/>
<dbReference type="EMBL" id="UYRT01012070">
    <property type="protein sequence ID" value="VDK51411.1"/>
    <property type="molecule type" value="Genomic_DNA"/>
</dbReference>
<dbReference type="WBParaSite" id="GPUH_0000560301-mRNA-1">
    <property type="protein sequence ID" value="GPUH_0000560301-mRNA-1"/>
    <property type="gene ID" value="GPUH_0000560301"/>
</dbReference>
<feature type="compositionally biased region" description="Basic and acidic residues" evidence="1">
    <location>
        <begin position="54"/>
        <end position="63"/>
    </location>
</feature>
<evidence type="ECO:0000256" key="1">
    <source>
        <dbReference type="SAM" id="MobiDB-lite"/>
    </source>
</evidence>
<protein>
    <submittedName>
        <fullName evidence="2 4">Uncharacterized protein</fullName>
    </submittedName>
</protein>
<evidence type="ECO:0000313" key="2">
    <source>
        <dbReference type="EMBL" id="VDK51411.1"/>
    </source>
</evidence>
<name>A0A183DA54_9BILA</name>
<dbReference type="Proteomes" id="UP000271098">
    <property type="component" value="Unassembled WGS sequence"/>
</dbReference>
<evidence type="ECO:0000313" key="4">
    <source>
        <dbReference type="WBParaSite" id="GPUH_0000560301-mRNA-1"/>
    </source>
</evidence>